<evidence type="ECO:0000313" key="2">
    <source>
        <dbReference type="EMBL" id="TFY66294.1"/>
    </source>
</evidence>
<dbReference type="Pfam" id="PF00651">
    <property type="entry name" value="BTB"/>
    <property type="match status" value="1"/>
</dbReference>
<dbReference type="AlphaFoldDB" id="A0A4Y9YV34"/>
<evidence type="ECO:0000259" key="1">
    <source>
        <dbReference type="PROSITE" id="PS50097"/>
    </source>
</evidence>
<dbReference type="PROSITE" id="PS50097">
    <property type="entry name" value="BTB"/>
    <property type="match status" value="1"/>
</dbReference>
<evidence type="ECO:0000313" key="3">
    <source>
        <dbReference type="Proteomes" id="UP000298327"/>
    </source>
</evidence>
<dbReference type="Proteomes" id="UP000298327">
    <property type="component" value="Unassembled WGS sequence"/>
</dbReference>
<protein>
    <recommendedName>
        <fullName evidence="1">BTB domain-containing protein</fullName>
    </recommendedName>
</protein>
<proteinExistence type="predicted"/>
<dbReference type="EMBL" id="SEOQ01000260">
    <property type="protein sequence ID" value="TFY66294.1"/>
    <property type="molecule type" value="Genomic_DNA"/>
</dbReference>
<accession>A0A4Y9YV34</accession>
<organism evidence="2 3">
    <name type="scientific">Dentipellis fragilis</name>
    <dbReference type="NCBI Taxonomy" id="205917"/>
    <lineage>
        <taxon>Eukaryota</taxon>
        <taxon>Fungi</taxon>
        <taxon>Dikarya</taxon>
        <taxon>Basidiomycota</taxon>
        <taxon>Agaricomycotina</taxon>
        <taxon>Agaricomycetes</taxon>
        <taxon>Russulales</taxon>
        <taxon>Hericiaceae</taxon>
        <taxon>Dentipellis</taxon>
    </lineage>
</organism>
<dbReference type="STRING" id="205917.A0A4Y9YV34"/>
<dbReference type="InterPro" id="IPR000210">
    <property type="entry name" value="BTB/POZ_dom"/>
</dbReference>
<dbReference type="OrthoDB" id="3027208at2759"/>
<dbReference type="SMART" id="SM00225">
    <property type="entry name" value="BTB"/>
    <property type="match status" value="1"/>
</dbReference>
<feature type="domain" description="BTB" evidence="1">
    <location>
        <begin position="4"/>
        <end position="69"/>
    </location>
</feature>
<comment type="caution">
    <text evidence="2">The sequence shown here is derived from an EMBL/GenBank/DDBJ whole genome shotgun (WGS) entry which is preliminary data.</text>
</comment>
<name>A0A4Y9YV34_9AGAM</name>
<dbReference type="Gene3D" id="3.30.710.10">
    <property type="entry name" value="Potassium Channel Kv1.1, Chain A"/>
    <property type="match status" value="1"/>
</dbReference>
<gene>
    <name evidence="2" type="ORF">EVG20_g4802</name>
</gene>
<sequence length="305" mass="34729">MEDGNVIIVCESVGFRVHRGILARHSKIFRDTFAVGGQHADQEMYENAAVLRLPDPEDDFKELLRSIYDIRYPPFGSTIRLRTLRALLLLSTKYLFEELRTQVINHLQMLFPSNRASLRSIRSWVWPMDMSGLLGVQISQECNVPSILPAACFEAAQLSASEILDDGEDSDPDVSFSARRTCLEFRDALLGAIDTKICNSLIWNNADLTRCDRNHPPCNGLSLEALQQVEARYRRDLESIFKHKSRKQGTIRSTEYVCQDCWKKLDMAEEQIRNQIWDAVPVSCGFDDWTAVKKAQAATDDLPET</sequence>
<dbReference type="InterPro" id="IPR011333">
    <property type="entry name" value="SKP1/BTB/POZ_sf"/>
</dbReference>
<reference evidence="2 3" key="1">
    <citation type="submission" date="2019-02" db="EMBL/GenBank/DDBJ databases">
        <title>Genome sequencing of the rare red list fungi Dentipellis fragilis.</title>
        <authorList>
            <person name="Buettner E."/>
            <person name="Kellner H."/>
        </authorList>
    </citation>
    <scope>NUCLEOTIDE SEQUENCE [LARGE SCALE GENOMIC DNA]</scope>
    <source>
        <strain evidence="2 3">DSM 105465</strain>
    </source>
</reference>
<dbReference type="CDD" id="cd18186">
    <property type="entry name" value="BTB_POZ_ZBTB_KLHL-like"/>
    <property type="match status" value="1"/>
</dbReference>
<dbReference type="SUPFAM" id="SSF54695">
    <property type="entry name" value="POZ domain"/>
    <property type="match status" value="1"/>
</dbReference>
<keyword evidence="3" id="KW-1185">Reference proteome</keyword>